<dbReference type="SUPFAM" id="SSF48150">
    <property type="entry name" value="DNA-glycosylase"/>
    <property type="match status" value="1"/>
</dbReference>
<dbReference type="PANTHER" id="PTHR31116:SF5">
    <property type="entry name" value="OS06G0649800 PROTEIN"/>
    <property type="match status" value="1"/>
</dbReference>
<dbReference type="Gene3D" id="1.10.340.30">
    <property type="entry name" value="Hypothetical protein, domain 2"/>
    <property type="match status" value="1"/>
</dbReference>
<accession>A0A8B8QIE7</accession>
<dbReference type="GO" id="GO:0006284">
    <property type="term" value="P:base-excision repair"/>
    <property type="evidence" value="ECO:0007669"/>
    <property type="project" value="InterPro"/>
</dbReference>
<dbReference type="OrthoDB" id="3941538at2759"/>
<feature type="binding site" evidence="1">
    <location>
        <position position="163"/>
    </location>
    <ligand>
        <name>Zn(2+)</name>
        <dbReference type="ChEBI" id="CHEBI:29105"/>
    </ligand>
</feature>
<feature type="region of interest" description="Disordered" evidence="2">
    <location>
        <begin position="355"/>
        <end position="386"/>
    </location>
</feature>
<sequence length="386" mass="42814">MSCPPRVRSTNVIEPEIRPVLRPAANNAPMANANTLKPTSKPSKKPDKLPQKSEPKDKKGLSTPPVSQKSGAAALLQHQEMVMGPKLARSASCSSDASSSDSSQSRTSSRMDTGRRTSVMVRKKKCSMKADRPDSTEADTVEKVGDDGGLVESLDAVEVKKRCSWVTPNTDLNYAAFHDEEWGFPVHDDRRLFELLCLSGALAELTWPAILTKRHIFREVFLDFDPVSVSKLNEKKVTAPGSPAISLLSEPKLRAIIENARQMCQVIEEFGSFDKYIWNFVNHNPLVSHFKYSRQVPAKTSKAEFISKELIKRGFRSVSPTVVYSFMQVAGLTNDHLVSCFRFHECITFAEAREKDDRNAEDGKKTSETSGLILPRAKGESSSPLE</sequence>
<keyword evidence="1" id="KW-0479">Metal-binding</keyword>
<feature type="compositionally biased region" description="Low complexity" evidence="2">
    <location>
        <begin position="88"/>
        <end position="111"/>
    </location>
</feature>
<dbReference type="KEGG" id="rarg:115752754"/>
<feature type="compositionally biased region" description="Basic and acidic residues" evidence="2">
    <location>
        <begin position="128"/>
        <end position="142"/>
    </location>
</feature>
<organism evidence="3 4">
    <name type="scientific">Rhodamnia argentea</name>
    <dbReference type="NCBI Taxonomy" id="178133"/>
    <lineage>
        <taxon>Eukaryota</taxon>
        <taxon>Viridiplantae</taxon>
        <taxon>Streptophyta</taxon>
        <taxon>Embryophyta</taxon>
        <taxon>Tracheophyta</taxon>
        <taxon>Spermatophyta</taxon>
        <taxon>Magnoliopsida</taxon>
        <taxon>eudicotyledons</taxon>
        <taxon>Gunneridae</taxon>
        <taxon>Pentapetalae</taxon>
        <taxon>rosids</taxon>
        <taxon>malvids</taxon>
        <taxon>Myrtales</taxon>
        <taxon>Myrtaceae</taxon>
        <taxon>Myrtoideae</taxon>
        <taxon>Myrteae</taxon>
        <taxon>Australasian group</taxon>
        <taxon>Rhodamnia</taxon>
    </lineage>
</organism>
<dbReference type="AlphaFoldDB" id="A0A8B8QIE7"/>
<feature type="compositionally biased region" description="Basic and acidic residues" evidence="2">
    <location>
        <begin position="355"/>
        <end position="367"/>
    </location>
</feature>
<dbReference type="InterPro" id="IPR011257">
    <property type="entry name" value="DNA_glycosylase"/>
</dbReference>
<dbReference type="Pfam" id="PF03352">
    <property type="entry name" value="Adenine_glyco"/>
    <property type="match status" value="1"/>
</dbReference>
<dbReference type="GO" id="GO:0046872">
    <property type="term" value="F:metal ion binding"/>
    <property type="evidence" value="ECO:0007669"/>
    <property type="project" value="UniProtKB-KW"/>
</dbReference>
<keyword evidence="3" id="KW-1185">Reference proteome</keyword>
<evidence type="ECO:0000313" key="5">
    <source>
        <dbReference type="RefSeq" id="XP_048130930.1"/>
    </source>
</evidence>
<dbReference type="PANTHER" id="PTHR31116">
    <property type="entry name" value="OS04G0501200 PROTEIN"/>
    <property type="match status" value="1"/>
</dbReference>
<dbReference type="RefSeq" id="XP_048130930.1">
    <property type="nucleotide sequence ID" value="XM_048274973.1"/>
</dbReference>
<feature type="binding site" evidence="1">
    <location>
        <position position="336"/>
    </location>
    <ligand>
        <name>Zn(2+)</name>
        <dbReference type="ChEBI" id="CHEBI:29105"/>
    </ligand>
</feature>
<evidence type="ECO:0000256" key="2">
    <source>
        <dbReference type="SAM" id="MobiDB-lite"/>
    </source>
</evidence>
<dbReference type="RefSeq" id="XP_030546959.1">
    <property type="nucleotide sequence ID" value="XM_030691099.1"/>
</dbReference>
<reference evidence="3 5" key="2">
    <citation type="submission" date="2025-05" db="UniProtKB">
        <authorList>
            <consortium name="RefSeq"/>
        </authorList>
    </citation>
    <scope>NUCLEOTIDE SEQUENCE [LARGE SCALE GENOMIC DNA]</scope>
    <source>
        <tissue evidence="5">Leaf</tissue>
    </source>
</reference>
<reference evidence="4" key="1">
    <citation type="submission" date="2025-04" db="UniProtKB">
        <authorList>
            <consortium name="RefSeq"/>
        </authorList>
    </citation>
    <scope>IDENTIFICATION</scope>
</reference>
<evidence type="ECO:0000256" key="1">
    <source>
        <dbReference type="PIRSR" id="PIRSR605019-1"/>
    </source>
</evidence>
<feature type="binding site" evidence="1">
    <location>
        <position position="178"/>
    </location>
    <ligand>
        <name>Zn(2+)</name>
        <dbReference type="ChEBI" id="CHEBI:29105"/>
    </ligand>
</feature>
<feature type="binding site" evidence="1">
    <location>
        <position position="340"/>
    </location>
    <ligand>
        <name>Zn(2+)</name>
        <dbReference type="ChEBI" id="CHEBI:29105"/>
    </ligand>
</feature>
<dbReference type="InterPro" id="IPR005019">
    <property type="entry name" value="Adenine_glyco"/>
</dbReference>
<keyword evidence="1" id="KW-0862">Zinc</keyword>
<dbReference type="GeneID" id="115752754"/>
<feature type="region of interest" description="Disordered" evidence="2">
    <location>
        <begin position="1"/>
        <end position="71"/>
    </location>
</feature>
<feature type="compositionally biased region" description="Low complexity" evidence="2">
    <location>
        <begin position="23"/>
        <end position="41"/>
    </location>
</feature>
<dbReference type="Proteomes" id="UP000827889">
    <property type="component" value="Chromosome 2"/>
</dbReference>
<feature type="compositionally biased region" description="Basic and acidic residues" evidence="2">
    <location>
        <begin position="44"/>
        <end position="60"/>
    </location>
</feature>
<protein>
    <submittedName>
        <fullName evidence="4 5">Uncharacterized protein LOC115752754</fullName>
    </submittedName>
</protein>
<feature type="region of interest" description="Disordered" evidence="2">
    <location>
        <begin position="86"/>
        <end position="142"/>
    </location>
</feature>
<dbReference type="GO" id="GO:0008725">
    <property type="term" value="F:DNA-3-methyladenine glycosylase activity"/>
    <property type="evidence" value="ECO:0007669"/>
    <property type="project" value="InterPro"/>
</dbReference>
<proteinExistence type="predicted"/>
<evidence type="ECO:0000313" key="3">
    <source>
        <dbReference type="Proteomes" id="UP000827889"/>
    </source>
</evidence>
<evidence type="ECO:0000313" key="4">
    <source>
        <dbReference type="RefSeq" id="XP_030546959.1"/>
    </source>
</evidence>
<gene>
    <name evidence="4 5" type="primary">LOC115752754</name>
</gene>
<name>A0A8B8QIE7_9MYRT</name>